<evidence type="ECO:0000313" key="1">
    <source>
        <dbReference type="EMBL" id="EPY33616.1"/>
    </source>
</evidence>
<accession>S9W2R9</accession>
<dbReference type="EMBL" id="ATMH01002129">
    <property type="protein sequence ID" value="EPY33616.1"/>
    <property type="molecule type" value="Genomic_DNA"/>
</dbReference>
<protein>
    <submittedName>
        <fullName evidence="1">Rab family, other</fullName>
    </submittedName>
</protein>
<comment type="caution">
    <text evidence="1">The sequence shown here is derived from an EMBL/GenBank/DDBJ whole genome shotgun (WGS) entry which is preliminary data.</text>
</comment>
<sequence length="294" mass="32846">MEERDVYKEEEKGIFKCTRSVLVRYFSEMQTSYATSWECEYHDFFLTRNCYEAHEDTNHNNNNKSIRVASLMRRNSDTAIHFLLLVGARVRYEVAVALADDAALADAVHAIRLQQLQRDLIEGLDDALRVLGATLRAQQGVLDAVGLALRRRHLPRRLAEVLLVAKDEDERVGGVRLQLAHPVLGVLEGVVRREVVRDHRGGGPAVVHRGEAAVALLAGRVPDVEAKFRARVRGARRERRVAVEGGADGAAKVLVPLALEPLHERGFADAAVAEEDDLIPLRDRRRTAVRLHGE</sequence>
<proteinExistence type="predicted"/>
<dbReference type="AlphaFoldDB" id="S9W2R9"/>
<gene>
    <name evidence="1" type="ORF">STCU_02129</name>
</gene>
<keyword evidence="2" id="KW-1185">Reference proteome</keyword>
<organism evidence="1 2">
    <name type="scientific">Strigomonas culicis</name>
    <dbReference type="NCBI Taxonomy" id="28005"/>
    <lineage>
        <taxon>Eukaryota</taxon>
        <taxon>Discoba</taxon>
        <taxon>Euglenozoa</taxon>
        <taxon>Kinetoplastea</taxon>
        <taxon>Metakinetoplastina</taxon>
        <taxon>Trypanosomatida</taxon>
        <taxon>Trypanosomatidae</taxon>
        <taxon>Strigomonadinae</taxon>
        <taxon>Strigomonas</taxon>
    </lineage>
</organism>
<dbReference type="Proteomes" id="UP000015354">
    <property type="component" value="Unassembled WGS sequence"/>
</dbReference>
<name>S9W2R9_9TRYP</name>
<evidence type="ECO:0000313" key="2">
    <source>
        <dbReference type="Proteomes" id="UP000015354"/>
    </source>
</evidence>
<reference evidence="1 2" key="1">
    <citation type="journal article" date="2013" name="PLoS ONE">
        <title>Predicting the Proteins of Angomonas deanei, Strigomonas culicis and Their Respective Endosymbionts Reveals New Aspects of the Trypanosomatidae Family.</title>
        <authorList>
            <person name="Motta M.C."/>
            <person name="Martins A.C."/>
            <person name="de Souza S.S."/>
            <person name="Catta-Preta C.M."/>
            <person name="Silva R."/>
            <person name="Klein C.C."/>
            <person name="de Almeida L.G."/>
            <person name="de Lima Cunha O."/>
            <person name="Ciapina L.P."/>
            <person name="Brocchi M."/>
            <person name="Colabardini A.C."/>
            <person name="de Araujo Lima B."/>
            <person name="Machado C.R."/>
            <person name="de Almeida Soares C.M."/>
            <person name="Probst C.M."/>
            <person name="de Menezes C.B."/>
            <person name="Thompson C.E."/>
            <person name="Bartholomeu D.C."/>
            <person name="Gradia D.F."/>
            <person name="Pavoni D.P."/>
            <person name="Grisard E.C."/>
            <person name="Fantinatti-Garboggini F."/>
            <person name="Marchini F.K."/>
            <person name="Rodrigues-Luiz G.F."/>
            <person name="Wagner G."/>
            <person name="Goldman G.H."/>
            <person name="Fietto J.L."/>
            <person name="Elias M.C."/>
            <person name="Goldman M.H."/>
            <person name="Sagot M.F."/>
            <person name="Pereira M."/>
            <person name="Stoco P.H."/>
            <person name="de Mendonca-Neto R.P."/>
            <person name="Teixeira S.M."/>
            <person name="Maciel T.E."/>
            <person name="de Oliveira Mendes T.A."/>
            <person name="Urmenyi T.P."/>
            <person name="de Souza W."/>
            <person name="Schenkman S."/>
            <person name="de Vasconcelos A.T."/>
        </authorList>
    </citation>
    <scope>NUCLEOTIDE SEQUENCE [LARGE SCALE GENOMIC DNA]</scope>
</reference>